<dbReference type="PANTHER" id="PTHR24276:SF91">
    <property type="entry name" value="AT26814P-RELATED"/>
    <property type="match status" value="1"/>
</dbReference>
<dbReference type="GO" id="GO:0006508">
    <property type="term" value="P:proteolysis"/>
    <property type="evidence" value="ECO:0007669"/>
    <property type="project" value="UniProtKB-KW"/>
</dbReference>
<dbReference type="InterPro" id="IPR009003">
    <property type="entry name" value="Peptidase_S1_PA"/>
</dbReference>
<evidence type="ECO:0000313" key="7">
    <source>
        <dbReference type="Proteomes" id="UP000007755"/>
    </source>
</evidence>
<dbReference type="PANTHER" id="PTHR24276">
    <property type="entry name" value="POLYSERASE-RELATED"/>
    <property type="match status" value="1"/>
</dbReference>
<sequence length="214" mass="24516">MQTRQRSLTHNRTKGSYLFSDMLKEQQIGYLHYGSLNNEVQRIINGLDTNINLVPYMLSLRLNDEHVCCAAIINEEWAVTAGHCMKITDDPIKEITLCSGSSILYENCTVHNVINFFIHESFNNDINDYDIAVIQVTPAFIYNDHTKAVDLASNKNVLRKWGIVCGWGFYLNHKTRESNGGQCAQEEGIYRMRHQNPNKFQFKFFAILASARGC</sequence>
<evidence type="ECO:0000259" key="5">
    <source>
        <dbReference type="PROSITE" id="PS50240"/>
    </source>
</evidence>
<keyword evidence="4" id="KW-1015">Disulfide bond</keyword>
<dbReference type="Proteomes" id="UP000007755">
    <property type="component" value="Unassembled WGS sequence"/>
</dbReference>
<evidence type="ECO:0000256" key="3">
    <source>
        <dbReference type="ARBA" id="ARBA00022825"/>
    </source>
</evidence>
<dbReference type="InterPro" id="IPR043504">
    <property type="entry name" value="Peptidase_S1_PA_chymotrypsin"/>
</dbReference>
<dbReference type="InterPro" id="IPR050430">
    <property type="entry name" value="Peptidase_S1"/>
</dbReference>
<dbReference type="InterPro" id="IPR018114">
    <property type="entry name" value="TRYPSIN_HIS"/>
</dbReference>
<dbReference type="SUPFAM" id="SSF50494">
    <property type="entry name" value="Trypsin-like serine proteases"/>
    <property type="match status" value="1"/>
</dbReference>
<dbReference type="InterPro" id="IPR001254">
    <property type="entry name" value="Trypsin_dom"/>
</dbReference>
<dbReference type="GO" id="GO:0004252">
    <property type="term" value="F:serine-type endopeptidase activity"/>
    <property type="evidence" value="ECO:0007669"/>
    <property type="project" value="InterPro"/>
</dbReference>
<keyword evidence="1 6" id="KW-0645">Protease</keyword>
<evidence type="ECO:0000256" key="2">
    <source>
        <dbReference type="ARBA" id="ARBA00022801"/>
    </source>
</evidence>
<organism evidence="7">
    <name type="scientific">Acromyrmex echinatior</name>
    <name type="common">Panamanian leafcutter ant</name>
    <name type="synonym">Acromyrmex octospinosus echinatior</name>
    <dbReference type="NCBI Taxonomy" id="103372"/>
    <lineage>
        <taxon>Eukaryota</taxon>
        <taxon>Metazoa</taxon>
        <taxon>Ecdysozoa</taxon>
        <taxon>Arthropoda</taxon>
        <taxon>Hexapoda</taxon>
        <taxon>Insecta</taxon>
        <taxon>Pterygota</taxon>
        <taxon>Neoptera</taxon>
        <taxon>Endopterygota</taxon>
        <taxon>Hymenoptera</taxon>
        <taxon>Apocrita</taxon>
        <taxon>Aculeata</taxon>
        <taxon>Formicoidea</taxon>
        <taxon>Formicidae</taxon>
        <taxon>Myrmicinae</taxon>
        <taxon>Acromyrmex</taxon>
    </lineage>
</organism>
<evidence type="ECO:0000313" key="6">
    <source>
        <dbReference type="EMBL" id="EGI68494.1"/>
    </source>
</evidence>
<dbReference type="AlphaFoldDB" id="F4WBD8"/>
<keyword evidence="6" id="KW-0812">Transmembrane</keyword>
<dbReference type="FunFam" id="2.40.10.10:FF:000068">
    <property type="entry name" value="transmembrane protease serine 2"/>
    <property type="match status" value="1"/>
</dbReference>
<dbReference type="SMART" id="SM00020">
    <property type="entry name" value="Tryp_SPc"/>
    <property type="match status" value="1"/>
</dbReference>
<dbReference type="Gene3D" id="2.40.10.10">
    <property type="entry name" value="Trypsin-like serine proteases"/>
    <property type="match status" value="2"/>
</dbReference>
<dbReference type="STRING" id="103372.F4WBD8"/>
<feature type="domain" description="Peptidase S1" evidence="5">
    <location>
        <begin position="43"/>
        <end position="214"/>
    </location>
</feature>
<keyword evidence="2" id="KW-0378">Hydrolase</keyword>
<gene>
    <name evidence="6" type="ORF">G5I_02846</name>
</gene>
<dbReference type="OrthoDB" id="10051896at2759"/>
<name>F4WBD8_ACREC</name>
<accession>F4WBD8</accession>
<dbReference type="PROSITE" id="PS50240">
    <property type="entry name" value="TRYPSIN_DOM"/>
    <property type="match status" value="1"/>
</dbReference>
<dbReference type="Pfam" id="PF00089">
    <property type="entry name" value="Trypsin"/>
    <property type="match status" value="1"/>
</dbReference>
<proteinExistence type="predicted"/>
<dbReference type="eggNOG" id="KOG3627">
    <property type="taxonomic scope" value="Eukaryota"/>
</dbReference>
<keyword evidence="6" id="KW-0472">Membrane</keyword>
<protein>
    <submittedName>
        <fullName evidence="6">Transmembrane protease, serine 9</fullName>
    </submittedName>
</protein>
<dbReference type="InParanoid" id="F4WBD8"/>
<evidence type="ECO:0000256" key="1">
    <source>
        <dbReference type="ARBA" id="ARBA00022670"/>
    </source>
</evidence>
<dbReference type="PROSITE" id="PS00134">
    <property type="entry name" value="TRYPSIN_HIS"/>
    <property type="match status" value="1"/>
</dbReference>
<dbReference type="EMBL" id="GL888062">
    <property type="protein sequence ID" value="EGI68494.1"/>
    <property type="molecule type" value="Genomic_DNA"/>
</dbReference>
<evidence type="ECO:0000256" key="4">
    <source>
        <dbReference type="ARBA" id="ARBA00023157"/>
    </source>
</evidence>
<keyword evidence="3" id="KW-0720">Serine protease</keyword>
<reference evidence="6" key="1">
    <citation type="submission" date="2011-02" db="EMBL/GenBank/DDBJ databases">
        <title>The genome of the leaf-cutting ant Acromyrmex echinatior suggests key adaptations to social evolution and fungus farming.</title>
        <authorList>
            <person name="Nygaard S."/>
            <person name="Zhang G."/>
        </authorList>
    </citation>
    <scope>NUCLEOTIDE SEQUENCE</scope>
</reference>
<keyword evidence="7" id="KW-1185">Reference proteome</keyword>